<evidence type="ECO:0000313" key="2">
    <source>
        <dbReference type="Proteomes" id="UP000231414"/>
    </source>
</evidence>
<accession>A0A2H0X6R9</accession>
<dbReference type="AlphaFoldDB" id="A0A2H0X6R9"/>
<sequence length="276" mass="32760">MFRRWKIVLLTVSSLIVFLVIAFYKPVVTAIFPLLGRYRVVGRVTDISTASPVELAEVTVNQNKTYTNFLGFFHYENLPFSPQIELSFIPDLELAENGFFCSESYSIATFDLLSSCRFEVAPTLISTARRFAQSRLQESREPDFSIDERNRISWQIAYPQDRSLWEDNLDDYLLWNRYQDWIDDRLEKRIVSFSFYSDPIELGSWTNPLTGVYYADGVWESETTWERQDGSTQTTKEHFRKEDRWWRHFISQDPDQLRLYVMENNWIIKLIEKGKM</sequence>
<comment type="caution">
    <text evidence="1">The sequence shown here is derived from an EMBL/GenBank/DDBJ whole genome shotgun (WGS) entry which is preliminary data.</text>
</comment>
<gene>
    <name evidence="1" type="ORF">COT52_02835</name>
</gene>
<evidence type="ECO:0000313" key="1">
    <source>
        <dbReference type="EMBL" id="PIS20620.1"/>
    </source>
</evidence>
<protein>
    <submittedName>
        <fullName evidence="1">Uncharacterized protein</fullName>
    </submittedName>
</protein>
<organism evidence="1 2">
    <name type="scientific">candidate division WWE3 bacterium CG08_land_8_20_14_0_20_43_13</name>
    <dbReference type="NCBI Taxonomy" id="1975087"/>
    <lineage>
        <taxon>Bacteria</taxon>
        <taxon>Katanobacteria</taxon>
    </lineage>
</organism>
<reference evidence="2" key="1">
    <citation type="submission" date="2017-09" db="EMBL/GenBank/DDBJ databases">
        <title>Depth-based differentiation of microbial function through sediment-hosted aquifers and enrichment of novel symbionts in the deep terrestrial subsurface.</title>
        <authorList>
            <person name="Probst A.J."/>
            <person name="Ladd B."/>
            <person name="Jarett J.K."/>
            <person name="Geller-Mcgrath D.E."/>
            <person name="Sieber C.M.K."/>
            <person name="Emerson J.B."/>
            <person name="Anantharaman K."/>
            <person name="Thomas B.C."/>
            <person name="Malmstrom R."/>
            <person name="Stieglmeier M."/>
            <person name="Klingl A."/>
            <person name="Woyke T."/>
            <person name="Ryan C.M."/>
            <person name="Banfield J.F."/>
        </authorList>
    </citation>
    <scope>NUCLEOTIDE SEQUENCE [LARGE SCALE GENOMIC DNA]</scope>
</reference>
<name>A0A2H0X6R9_UNCKA</name>
<dbReference type="EMBL" id="PEYW01000040">
    <property type="protein sequence ID" value="PIS20620.1"/>
    <property type="molecule type" value="Genomic_DNA"/>
</dbReference>
<dbReference type="Proteomes" id="UP000231414">
    <property type="component" value="Unassembled WGS sequence"/>
</dbReference>
<proteinExistence type="predicted"/>